<keyword evidence="2" id="KW-1185">Reference proteome</keyword>
<accession>G7VII9</accession>
<evidence type="ECO:0000313" key="2">
    <source>
        <dbReference type="Proteomes" id="UP000005867"/>
    </source>
</evidence>
<organism evidence="1 2">
    <name type="scientific">Pyrobaculum ferrireducens</name>
    <dbReference type="NCBI Taxonomy" id="1104324"/>
    <lineage>
        <taxon>Archaea</taxon>
        <taxon>Thermoproteota</taxon>
        <taxon>Thermoprotei</taxon>
        <taxon>Thermoproteales</taxon>
        <taxon>Thermoproteaceae</taxon>
        <taxon>Pyrobaculum</taxon>
    </lineage>
</organism>
<dbReference type="eggNOG" id="arCOG09769">
    <property type="taxonomic scope" value="Archaea"/>
</dbReference>
<evidence type="ECO:0000313" key="1">
    <source>
        <dbReference type="EMBL" id="AET33469.1"/>
    </source>
</evidence>
<dbReference type="GeneID" id="11596562"/>
<dbReference type="HOGENOM" id="CLU_2091390_0_0_2"/>
<dbReference type="BioCyc" id="PSP1104324:GJSN-2025-MONOMER"/>
<dbReference type="OrthoDB" id="380188at2157"/>
<protein>
    <submittedName>
        <fullName evidence="1">Uncharacterized protein</fullName>
    </submittedName>
</protein>
<dbReference type="STRING" id="1104324.P186_2075"/>
<dbReference type="AlphaFoldDB" id="G7VII9"/>
<reference evidence="1 2" key="1">
    <citation type="journal article" date="2012" name="J. Bacteriol.">
        <title>Complete genome sequence of strain 1860, a crenarchaeon of the genus pyrobaculum able to grow with various electron acceptors.</title>
        <authorList>
            <person name="Mardanov A.V."/>
            <person name="Gumerov V.M."/>
            <person name="Slobodkina G.B."/>
            <person name="Beletsky A.V."/>
            <person name="Bonch-Osmolovskaya E.A."/>
            <person name="Ravin N.V."/>
            <person name="Skryabin K.G."/>
        </authorList>
    </citation>
    <scope>NUCLEOTIDE SEQUENCE [LARGE SCALE GENOMIC DNA]</scope>
    <source>
        <strain evidence="1 2">1860</strain>
    </source>
</reference>
<dbReference type="KEGG" id="pyr:P186_2075"/>
<dbReference type="RefSeq" id="WP_014289294.1">
    <property type="nucleotide sequence ID" value="NC_016645.1"/>
</dbReference>
<name>G7VII9_9CREN</name>
<dbReference type="EMBL" id="CP003098">
    <property type="protein sequence ID" value="AET33469.1"/>
    <property type="molecule type" value="Genomic_DNA"/>
</dbReference>
<dbReference type="Proteomes" id="UP000005867">
    <property type="component" value="Chromosome"/>
</dbReference>
<proteinExistence type="predicted"/>
<sequence>MWRAVAIAIVAAVALAGLVYLINWAAPSAIKYADSYDKILVLEVSASNVLFADRVSATLRNLKNGSLVYTVECTRHSIYGGFRYARFLCNASAVEPGIYAIEISWPLHLEGTVVVR</sequence>
<gene>
    <name evidence="1" type="ORF">P186_2075</name>
</gene>